<keyword evidence="3" id="KW-1185">Reference proteome</keyword>
<dbReference type="RefSeq" id="WP_007696371.1">
    <property type="nucleotide sequence ID" value="NZ_AOIQ01000003.1"/>
</dbReference>
<dbReference type="PANTHER" id="PTHR34703:SF1">
    <property type="entry name" value="ANTIPORTER SUBUNIT MNHG2-RELATED"/>
    <property type="match status" value="1"/>
</dbReference>
<keyword evidence="1" id="KW-1133">Transmembrane helix</keyword>
<dbReference type="NCBIfam" id="TIGR01300">
    <property type="entry name" value="CPA3_mnhG_phaG"/>
    <property type="match status" value="1"/>
</dbReference>
<dbReference type="EMBL" id="AOIQ01000003">
    <property type="protein sequence ID" value="ELZ14192.1"/>
    <property type="molecule type" value="Genomic_DNA"/>
</dbReference>
<dbReference type="AlphaFoldDB" id="M0BVQ0"/>
<feature type="transmembrane region" description="Helical" evidence="1">
    <location>
        <begin position="6"/>
        <end position="26"/>
    </location>
</feature>
<dbReference type="InterPro" id="IPR005133">
    <property type="entry name" value="PhaG_MnhG_YufB"/>
</dbReference>
<dbReference type="Proteomes" id="UP000011560">
    <property type="component" value="Unassembled WGS sequence"/>
</dbReference>
<organism evidence="2 3">
    <name type="scientific">Halovivax asiaticus JCM 14624</name>
    <dbReference type="NCBI Taxonomy" id="1227490"/>
    <lineage>
        <taxon>Archaea</taxon>
        <taxon>Methanobacteriati</taxon>
        <taxon>Methanobacteriota</taxon>
        <taxon>Stenosarchaea group</taxon>
        <taxon>Halobacteria</taxon>
        <taxon>Halobacteriales</taxon>
        <taxon>Natrialbaceae</taxon>
        <taxon>Halovivax</taxon>
    </lineage>
</organism>
<dbReference type="OrthoDB" id="19138at2157"/>
<evidence type="ECO:0000313" key="2">
    <source>
        <dbReference type="EMBL" id="ELZ14192.1"/>
    </source>
</evidence>
<proteinExistence type="predicted"/>
<feature type="transmembrane region" description="Helical" evidence="1">
    <location>
        <begin position="47"/>
        <end position="75"/>
    </location>
</feature>
<dbReference type="Pfam" id="PF03334">
    <property type="entry name" value="PhaG_MnhG_YufB"/>
    <property type="match status" value="1"/>
</dbReference>
<dbReference type="GO" id="GO:0015385">
    <property type="term" value="F:sodium:proton antiporter activity"/>
    <property type="evidence" value="ECO:0007669"/>
    <property type="project" value="TreeGrafter"/>
</dbReference>
<name>M0BVQ0_9EURY</name>
<comment type="caution">
    <text evidence="2">The sequence shown here is derived from an EMBL/GenBank/DDBJ whole genome shotgun (WGS) entry which is preliminary data.</text>
</comment>
<keyword evidence="1" id="KW-0472">Membrane</keyword>
<gene>
    <name evidence="2" type="ORF">C479_00642</name>
</gene>
<dbReference type="PATRIC" id="fig|1227490.4.peg.133"/>
<evidence type="ECO:0000256" key="1">
    <source>
        <dbReference type="SAM" id="Phobius"/>
    </source>
</evidence>
<dbReference type="STRING" id="1227490.C479_00642"/>
<reference evidence="2 3" key="1">
    <citation type="journal article" date="2014" name="PLoS Genet.">
        <title>Phylogenetically driven sequencing of extremely halophilic archaea reveals strategies for static and dynamic osmo-response.</title>
        <authorList>
            <person name="Becker E.A."/>
            <person name="Seitzer P.M."/>
            <person name="Tritt A."/>
            <person name="Larsen D."/>
            <person name="Krusor M."/>
            <person name="Yao A.I."/>
            <person name="Wu D."/>
            <person name="Madern D."/>
            <person name="Eisen J.A."/>
            <person name="Darling A.E."/>
            <person name="Facciotti M.T."/>
        </authorList>
    </citation>
    <scope>NUCLEOTIDE SEQUENCE [LARGE SCALE GENOMIC DNA]</scope>
    <source>
        <strain evidence="2 3">JCM 14624</strain>
    </source>
</reference>
<accession>M0BVQ0</accession>
<protein>
    <submittedName>
        <fullName evidence="2">Monovalent cation/H+ antiporter subunit G</fullName>
    </submittedName>
</protein>
<dbReference type="NCBIfam" id="NF009314">
    <property type="entry name" value="PRK12674.1-2"/>
    <property type="match status" value="1"/>
</dbReference>
<dbReference type="PANTHER" id="PTHR34703">
    <property type="entry name" value="ANTIPORTER SUBUNIT MNHG2-RELATED"/>
    <property type="match status" value="1"/>
</dbReference>
<keyword evidence="1" id="KW-0812">Transmembrane</keyword>
<sequence>MVIQGVIAVLVVGGLFFAFVSAVGLYRLPDLYTRAHAASKSDTLGSILSLSAVALAFGADVATIKVVMLVVFMLITSPTAAHAIARAAHEQGIEPWTRGDDR</sequence>
<evidence type="ECO:0000313" key="3">
    <source>
        <dbReference type="Proteomes" id="UP000011560"/>
    </source>
</evidence>